<accession>A0A285S7U4</accession>
<protein>
    <submittedName>
        <fullName evidence="3">Molybdenum cofactor sulfurylase</fullName>
    </submittedName>
</protein>
<dbReference type="InterPro" id="IPR027051">
    <property type="entry name" value="XdhC_Rossmann_dom"/>
</dbReference>
<dbReference type="InterPro" id="IPR003777">
    <property type="entry name" value="XdhC_CoxI"/>
</dbReference>
<reference evidence="3 4" key="1">
    <citation type="submission" date="2017-08" db="EMBL/GenBank/DDBJ databases">
        <authorList>
            <person name="de Groot N.N."/>
        </authorList>
    </citation>
    <scope>NUCLEOTIDE SEQUENCE [LARGE SCALE GENOMIC DNA]</scope>
    <source>
        <strain evidence="3 4">USBA 352</strain>
    </source>
</reference>
<feature type="domain" description="XdhC Rossmann" evidence="2">
    <location>
        <begin position="168"/>
        <end position="314"/>
    </location>
</feature>
<dbReference type="InterPro" id="IPR052698">
    <property type="entry name" value="MoCofactor_Util/Proc"/>
</dbReference>
<evidence type="ECO:0000259" key="2">
    <source>
        <dbReference type="Pfam" id="PF13478"/>
    </source>
</evidence>
<dbReference type="Pfam" id="PF02625">
    <property type="entry name" value="XdhC_CoxI"/>
    <property type="match status" value="1"/>
</dbReference>
<dbReference type="STRING" id="538381.GCA_001696535_00183"/>
<organism evidence="3 4">
    <name type="scientific">Stappia indica</name>
    <dbReference type="NCBI Taxonomy" id="538381"/>
    <lineage>
        <taxon>Bacteria</taxon>
        <taxon>Pseudomonadati</taxon>
        <taxon>Pseudomonadota</taxon>
        <taxon>Alphaproteobacteria</taxon>
        <taxon>Hyphomicrobiales</taxon>
        <taxon>Stappiaceae</taxon>
        <taxon>Stappia</taxon>
    </lineage>
</organism>
<dbReference type="RefSeq" id="WP_097174622.1">
    <property type="nucleotide sequence ID" value="NZ_OBML01000004.1"/>
</dbReference>
<evidence type="ECO:0000259" key="1">
    <source>
        <dbReference type="Pfam" id="PF02625"/>
    </source>
</evidence>
<evidence type="ECO:0000313" key="4">
    <source>
        <dbReference type="Proteomes" id="UP000219331"/>
    </source>
</evidence>
<dbReference type="Pfam" id="PF13478">
    <property type="entry name" value="XdhC_C"/>
    <property type="match status" value="1"/>
</dbReference>
<dbReference type="OrthoDB" id="61481at2"/>
<dbReference type="PANTHER" id="PTHR30388:SF6">
    <property type="entry name" value="XANTHINE DEHYDROGENASE SUBUNIT A-RELATED"/>
    <property type="match status" value="1"/>
</dbReference>
<dbReference type="AlphaFoldDB" id="A0A285S7U4"/>
<dbReference type="Gene3D" id="3.40.50.720">
    <property type="entry name" value="NAD(P)-binding Rossmann-like Domain"/>
    <property type="match status" value="1"/>
</dbReference>
<feature type="domain" description="XdhC- CoxI" evidence="1">
    <location>
        <begin position="12"/>
        <end position="72"/>
    </location>
</feature>
<proteinExistence type="predicted"/>
<dbReference type="PANTHER" id="PTHR30388">
    <property type="entry name" value="ALDEHYDE OXIDOREDUCTASE MOLYBDENUM COFACTOR ASSEMBLY PROTEIN"/>
    <property type="match status" value="1"/>
</dbReference>
<dbReference type="InterPro" id="IPR014308">
    <property type="entry name" value="Xanthine_DH_XdhC"/>
</dbReference>
<keyword evidence="4" id="KW-1185">Reference proteome</keyword>
<name>A0A285S7U4_9HYPH</name>
<gene>
    <name evidence="3" type="ORF">SAMN05421512_104211</name>
</gene>
<evidence type="ECO:0000313" key="3">
    <source>
        <dbReference type="EMBL" id="SOC03651.1"/>
    </source>
</evidence>
<dbReference type="EMBL" id="OBML01000004">
    <property type="protein sequence ID" value="SOC03651.1"/>
    <property type="molecule type" value="Genomic_DNA"/>
</dbReference>
<dbReference type="Proteomes" id="UP000219331">
    <property type="component" value="Unassembled WGS sequence"/>
</dbReference>
<dbReference type="NCBIfam" id="TIGR02964">
    <property type="entry name" value="xanthine_xdhC"/>
    <property type="match status" value="1"/>
</dbReference>
<sequence>MRNPWSAVRDLLERHGRCAMVSVLALQGSAPREVGARMVVAPDGSFHGTIGGGTLEYEAIAMAAAQAADATSADALKLRTFTLGPDLGQCCGGRVTLAVESFSAARLDEARCLAELAGHGGFATRAAIGAQGEVGPREIVAGEDTVDAPLALSAGLLEERFAAGETRLVLFGAGHVGRAIVLALASLPFRVTWVDSRANAFPAHAPRSVEARHLSDPTALFREPAGGEVRPAEVLIMTHDHALDLAIADAALRAPGIGGVGMIGSATKAARMVSRLRAAGYGEETLARFRCPIGISGIASKEPAAIAISVAAELMLRREQAGAFHNKRGGRLAGGMRLV</sequence>